<dbReference type="SUPFAM" id="SSF82679">
    <property type="entry name" value="N-utilization substance G protein NusG, N-terminal domain"/>
    <property type="match status" value="1"/>
</dbReference>
<dbReference type="HAMAP" id="MF_00948">
    <property type="entry name" value="NusG"/>
    <property type="match status" value="1"/>
</dbReference>
<dbReference type="Proteomes" id="UP000012040">
    <property type="component" value="Chromosome"/>
</dbReference>
<dbReference type="GO" id="GO:0006354">
    <property type="term" value="P:DNA-templated transcription elongation"/>
    <property type="evidence" value="ECO:0007669"/>
    <property type="project" value="UniProtKB-UniRule"/>
</dbReference>
<dbReference type="PROSITE" id="PS01014">
    <property type="entry name" value="NUSG"/>
    <property type="match status" value="1"/>
</dbReference>
<dbReference type="Pfam" id="PF02357">
    <property type="entry name" value="NusG"/>
    <property type="match status" value="1"/>
</dbReference>
<dbReference type="InterPro" id="IPR014722">
    <property type="entry name" value="Rib_uL2_dom2"/>
</dbReference>
<dbReference type="PRINTS" id="PR00338">
    <property type="entry name" value="NUSGTNSCPFCT"/>
</dbReference>
<dbReference type="CDD" id="cd09891">
    <property type="entry name" value="NGN_Bact_1"/>
    <property type="match status" value="1"/>
</dbReference>
<dbReference type="SMART" id="SM00739">
    <property type="entry name" value="KOW"/>
    <property type="match status" value="1"/>
</dbReference>
<dbReference type="AlphaFoldDB" id="M4VA94"/>
<comment type="function">
    <text evidence="5 7">Participates in transcription elongation, termination and antitermination.</text>
</comment>
<evidence type="ECO:0000259" key="8">
    <source>
        <dbReference type="SMART" id="SM00738"/>
    </source>
</evidence>
<evidence type="ECO:0000256" key="1">
    <source>
        <dbReference type="ARBA" id="ARBA00022472"/>
    </source>
</evidence>
<feature type="domain" description="KOW" evidence="9">
    <location>
        <begin position="127"/>
        <end position="154"/>
    </location>
</feature>
<dbReference type="EMBL" id="CP003537">
    <property type="protein sequence ID" value="AGH96138.1"/>
    <property type="molecule type" value="Genomic_DNA"/>
</dbReference>
<keyword evidence="11" id="KW-1185">Reference proteome</keyword>
<dbReference type="Pfam" id="PF00467">
    <property type="entry name" value="KOW"/>
    <property type="match status" value="1"/>
</dbReference>
<dbReference type="Gene3D" id="2.30.30.30">
    <property type="match status" value="1"/>
</dbReference>
<sequence>MEKKWYIINVQTGCESTAKTAIEERIKSNKMEAQFGDILIPAESVVELVKGQKTTKSRKFFPGYIFVNMVLSDQTWHLVKNSSKVSGFVGAGTGGAKTRPPEVPEAEVMRVTQQMAGLAEKPKAKANFSVGEQVTVVDGPFSNFNGTVEDINEEKAKVKVLVSIFGRPTPVELDFIQVEKN</sequence>
<evidence type="ECO:0000256" key="7">
    <source>
        <dbReference type="RuleBase" id="RU000538"/>
    </source>
</evidence>
<dbReference type="FunFam" id="2.30.30.30:FF:000002">
    <property type="entry name" value="Transcription termination/antitermination factor NusG"/>
    <property type="match status" value="1"/>
</dbReference>
<dbReference type="OrthoDB" id="5292322at2"/>
<dbReference type="InterPro" id="IPR015869">
    <property type="entry name" value="Transcrpt_antiterm_NusG_bac_CS"/>
</dbReference>
<keyword evidence="3 5" id="KW-0805">Transcription regulation</keyword>
<accession>M4VA94</accession>
<dbReference type="InterPro" id="IPR005824">
    <property type="entry name" value="KOW"/>
</dbReference>
<dbReference type="GO" id="GO:0005829">
    <property type="term" value="C:cytosol"/>
    <property type="evidence" value="ECO:0007669"/>
    <property type="project" value="UniProtKB-ARBA"/>
</dbReference>
<evidence type="ECO:0000313" key="10">
    <source>
        <dbReference type="EMBL" id="AGH96138.1"/>
    </source>
</evidence>
<dbReference type="GO" id="GO:0006353">
    <property type="term" value="P:DNA-templated transcription termination"/>
    <property type="evidence" value="ECO:0007669"/>
    <property type="project" value="UniProtKB-UniRule"/>
</dbReference>
<evidence type="ECO:0000256" key="6">
    <source>
        <dbReference type="NCBIfam" id="TIGR00922"/>
    </source>
</evidence>
<dbReference type="PANTHER" id="PTHR30265">
    <property type="entry name" value="RHO-INTERACTING TRANSCRIPTION TERMINATION FACTOR NUSG"/>
    <property type="match status" value="1"/>
</dbReference>
<dbReference type="SUPFAM" id="SSF50104">
    <property type="entry name" value="Translation proteins SH3-like domain"/>
    <property type="match status" value="1"/>
</dbReference>
<evidence type="ECO:0000256" key="2">
    <source>
        <dbReference type="ARBA" id="ARBA00022814"/>
    </source>
</evidence>
<name>M4VA94_9BACT</name>
<evidence type="ECO:0000256" key="5">
    <source>
        <dbReference type="HAMAP-Rule" id="MF_00948"/>
    </source>
</evidence>
<dbReference type="KEGG" id="bex:A11Q_1922"/>
<dbReference type="STRING" id="1184267.A11Q_1922"/>
<dbReference type="InterPro" id="IPR001062">
    <property type="entry name" value="Transcrpt_antiterm_NusG"/>
</dbReference>
<keyword evidence="4 5" id="KW-0804">Transcription</keyword>
<evidence type="ECO:0000256" key="3">
    <source>
        <dbReference type="ARBA" id="ARBA00023015"/>
    </source>
</evidence>
<dbReference type="GO" id="GO:0032784">
    <property type="term" value="P:regulation of DNA-templated transcription elongation"/>
    <property type="evidence" value="ECO:0007669"/>
    <property type="project" value="InterPro"/>
</dbReference>
<dbReference type="InterPro" id="IPR008991">
    <property type="entry name" value="Translation_prot_SH3-like_sf"/>
</dbReference>
<keyword evidence="1 5" id="KW-0806">Transcription termination</keyword>
<gene>
    <name evidence="5" type="primary">nusG</name>
    <name evidence="10" type="ORF">A11Q_1922</name>
</gene>
<dbReference type="RefSeq" id="WP_015470628.1">
    <property type="nucleotide sequence ID" value="NC_020813.1"/>
</dbReference>
<dbReference type="GO" id="GO:0031564">
    <property type="term" value="P:transcription antitermination"/>
    <property type="evidence" value="ECO:0007669"/>
    <property type="project" value="UniProtKB-UniRule"/>
</dbReference>
<evidence type="ECO:0000259" key="9">
    <source>
        <dbReference type="SMART" id="SM00739"/>
    </source>
</evidence>
<dbReference type="SMART" id="SM00738">
    <property type="entry name" value="NGN"/>
    <property type="match status" value="1"/>
</dbReference>
<protein>
    <recommendedName>
        <fullName evidence="5 6">Transcription termination/antitermination protein NusG</fullName>
    </recommendedName>
</protein>
<dbReference type="NCBIfam" id="TIGR00922">
    <property type="entry name" value="nusG"/>
    <property type="match status" value="1"/>
</dbReference>
<evidence type="ECO:0000256" key="4">
    <source>
        <dbReference type="ARBA" id="ARBA00023163"/>
    </source>
</evidence>
<organism evidence="10 11">
    <name type="scientific">Pseudobdellovibrio exovorus JSS</name>
    <dbReference type="NCBI Taxonomy" id="1184267"/>
    <lineage>
        <taxon>Bacteria</taxon>
        <taxon>Pseudomonadati</taxon>
        <taxon>Bdellovibrionota</taxon>
        <taxon>Bdellovibrionia</taxon>
        <taxon>Bdellovibrionales</taxon>
        <taxon>Pseudobdellovibrionaceae</taxon>
        <taxon>Pseudobdellovibrio</taxon>
    </lineage>
</organism>
<dbReference type="InterPro" id="IPR047050">
    <property type="entry name" value="NGN"/>
</dbReference>
<dbReference type="InterPro" id="IPR043425">
    <property type="entry name" value="NusG-like"/>
</dbReference>
<keyword evidence="2 5" id="KW-0889">Transcription antitermination</keyword>
<dbReference type="InterPro" id="IPR036735">
    <property type="entry name" value="NGN_dom_sf"/>
</dbReference>
<reference evidence="10 11" key="1">
    <citation type="journal article" date="2013" name="ISME J.">
        <title>By their genes ye shall know them: genomic signatures of predatory bacteria.</title>
        <authorList>
            <person name="Pasternak Z."/>
            <person name="Pietrokovski S."/>
            <person name="Rotem O."/>
            <person name="Gophna U."/>
            <person name="Lurie-Weinberger M.N."/>
            <person name="Jurkevitch E."/>
        </authorList>
    </citation>
    <scope>NUCLEOTIDE SEQUENCE [LARGE SCALE GENOMIC DNA]</scope>
    <source>
        <strain evidence="10 11">JSS</strain>
    </source>
</reference>
<proteinExistence type="inferred from homology"/>
<dbReference type="HOGENOM" id="CLU_067287_1_0_7"/>
<dbReference type="PANTHER" id="PTHR30265:SF2">
    <property type="entry name" value="TRANSCRIPTION TERMINATION_ANTITERMINATION PROTEIN NUSG"/>
    <property type="match status" value="1"/>
</dbReference>
<dbReference type="Gene3D" id="3.30.70.940">
    <property type="entry name" value="NusG, N-terminal domain"/>
    <property type="match status" value="1"/>
</dbReference>
<dbReference type="eggNOG" id="COG0250">
    <property type="taxonomic scope" value="Bacteria"/>
</dbReference>
<evidence type="ECO:0000313" key="11">
    <source>
        <dbReference type="Proteomes" id="UP000012040"/>
    </source>
</evidence>
<dbReference type="CDD" id="cd06091">
    <property type="entry name" value="KOW_NusG"/>
    <property type="match status" value="1"/>
</dbReference>
<dbReference type="InterPro" id="IPR006645">
    <property type="entry name" value="NGN-like_dom"/>
</dbReference>
<dbReference type="PATRIC" id="fig|1184267.3.peg.1947"/>
<feature type="domain" description="NusG-like N-terminal" evidence="8">
    <location>
        <begin position="2"/>
        <end position="115"/>
    </location>
</feature>
<comment type="similarity">
    <text evidence="5 7">Belongs to the NusG family.</text>
</comment>